<dbReference type="PROSITE" id="PS51257">
    <property type="entry name" value="PROKAR_LIPOPROTEIN"/>
    <property type="match status" value="1"/>
</dbReference>
<dbReference type="GO" id="GO:0016787">
    <property type="term" value="F:hydrolase activity"/>
    <property type="evidence" value="ECO:0007669"/>
    <property type="project" value="UniProtKB-KW"/>
</dbReference>
<accession>A0ABV9TTQ0</accession>
<proteinExistence type="predicted"/>
<dbReference type="Gene3D" id="3.40.50.1820">
    <property type="entry name" value="alpha/beta hydrolase"/>
    <property type="match status" value="1"/>
</dbReference>
<reference evidence="2" key="1">
    <citation type="journal article" date="2019" name="Int. J. Syst. Evol. Microbiol.">
        <title>The Global Catalogue of Microorganisms (GCM) 10K type strain sequencing project: providing services to taxonomists for standard genome sequencing and annotation.</title>
        <authorList>
            <consortium name="The Broad Institute Genomics Platform"/>
            <consortium name="The Broad Institute Genome Sequencing Center for Infectious Disease"/>
            <person name="Wu L."/>
            <person name="Ma J."/>
        </authorList>
    </citation>
    <scope>NUCLEOTIDE SEQUENCE [LARGE SCALE GENOMIC DNA]</scope>
    <source>
        <strain evidence="2">KLKA75</strain>
    </source>
</reference>
<evidence type="ECO:0000313" key="2">
    <source>
        <dbReference type="Proteomes" id="UP001595872"/>
    </source>
</evidence>
<keyword evidence="2" id="KW-1185">Reference proteome</keyword>
<organism evidence="1 2">
    <name type="scientific">Actinomadura gamaensis</name>
    <dbReference type="NCBI Taxonomy" id="1763541"/>
    <lineage>
        <taxon>Bacteria</taxon>
        <taxon>Bacillati</taxon>
        <taxon>Actinomycetota</taxon>
        <taxon>Actinomycetes</taxon>
        <taxon>Streptosporangiales</taxon>
        <taxon>Thermomonosporaceae</taxon>
        <taxon>Actinomadura</taxon>
    </lineage>
</organism>
<gene>
    <name evidence="1" type="ORF">ACFPCY_08435</name>
</gene>
<dbReference type="PANTHER" id="PTHR48098">
    <property type="entry name" value="ENTEROCHELIN ESTERASE-RELATED"/>
    <property type="match status" value="1"/>
</dbReference>
<dbReference type="InterPro" id="IPR000801">
    <property type="entry name" value="Esterase-like"/>
</dbReference>
<name>A0ABV9TTQ0_9ACTN</name>
<comment type="caution">
    <text evidence="1">The sequence shown here is derived from an EMBL/GenBank/DDBJ whole genome shotgun (WGS) entry which is preliminary data.</text>
</comment>
<dbReference type="Pfam" id="PF00756">
    <property type="entry name" value="Esterase"/>
    <property type="match status" value="1"/>
</dbReference>
<dbReference type="InterPro" id="IPR029058">
    <property type="entry name" value="AB_hydrolase_fold"/>
</dbReference>
<dbReference type="InterPro" id="IPR050583">
    <property type="entry name" value="Mycobacterial_A85_antigen"/>
</dbReference>
<sequence length="362" mass="38349">MSRVPERGKARRSPAPRAAGTRLLVTGAAAAACAVTLGLAAPAASARPADGSPSRPSAAAVGLKASDGARITATTWLADREVDLTVDSPALGKSVKVRVLVPAGWSADATRTWPVLYALHGGNDDYTSWTKNTDIAAWAAPYDALVVMPEGGTNGSYTDWYNYGRGGTPRWETFHTEEVRQLLEENFHAGDARAVIGNSSGGGGGFAYAARHPGLFRYAASLSGILSLRYAGIPAMLMLTNASSFQDPNAIWGVPILDDANWAAHDPAALADKLRGVGLFFSSGTTGRPGPGDPDVAPWDIGLLSEIAVGADNKDFQQHLDKLNIPYTAHIYGDGRHNWPAWRREAQFIWPTLMQSIGASRS</sequence>
<dbReference type="SUPFAM" id="SSF53474">
    <property type="entry name" value="alpha/beta-Hydrolases"/>
    <property type="match status" value="1"/>
</dbReference>
<dbReference type="Proteomes" id="UP001595872">
    <property type="component" value="Unassembled WGS sequence"/>
</dbReference>
<dbReference type="PANTHER" id="PTHR48098:SF1">
    <property type="entry name" value="DIACYLGLYCEROL ACYLTRANSFERASE_MYCOLYLTRANSFERASE AG85A"/>
    <property type="match status" value="1"/>
</dbReference>
<dbReference type="EMBL" id="JBHSIT010000002">
    <property type="protein sequence ID" value="MFC4907344.1"/>
    <property type="molecule type" value="Genomic_DNA"/>
</dbReference>
<dbReference type="RefSeq" id="WP_378253080.1">
    <property type="nucleotide sequence ID" value="NZ_JBHSIT010000002.1"/>
</dbReference>
<protein>
    <submittedName>
        <fullName evidence="1">Alpha/beta hydrolase</fullName>
    </submittedName>
</protein>
<evidence type="ECO:0000313" key="1">
    <source>
        <dbReference type="EMBL" id="MFC4907344.1"/>
    </source>
</evidence>
<keyword evidence="1" id="KW-0378">Hydrolase</keyword>